<dbReference type="Gene3D" id="3.40.630.30">
    <property type="match status" value="1"/>
</dbReference>
<dbReference type="AlphaFoldDB" id="A0A1E5CFR2"/>
<dbReference type="PANTHER" id="PTHR43792:SF1">
    <property type="entry name" value="N-ACETYLTRANSFERASE DOMAIN-CONTAINING PROTEIN"/>
    <property type="match status" value="1"/>
</dbReference>
<dbReference type="PROSITE" id="PS51186">
    <property type="entry name" value="GNAT"/>
    <property type="match status" value="1"/>
</dbReference>
<dbReference type="InterPro" id="IPR000182">
    <property type="entry name" value="GNAT_dom"/>
</dbReference>
<evidence type="ECO:0000313" key="3">
    <source>
        <dbReference type="Proteomes" id="UP000095039"/>
    </source>
</evidence>
<keyword evidence="3" id="KW-1185">Reference proteome</keyword>
<comment type="caution">
    <text evidence="2">The sequence shown here is derived from an EMBL/GenBank/DDBJ whole genome shotgun (WGS) entry which is preliminary data.</text>
</comment>
<dbReference type="InterPro" id="IPR051531">
    <property type="entry name" value="N-acetyltransferase"/>
</dbReference>
<sequence>MSLSQIYFSTPRLTVAALTPQSAAIETLVGELTLILTPSVKQHLPPDIQSVNDEKSARKWLLNVMGESTFVTILASDSGALIGFFLLYEEKEANGKSVIRLGYAVGEHAQGLGYASEMIAGLVAWCRGSGFIASLSGGAEANNLASIRVLEKNGFVQESNAEHSEGEQRTVFLSRTFC</sequence>
<dbReference type="CDD" id="cd04301">
    <property type="entry name" value="NAT_SF"/>
    <property type="match status" value="1"/>
</dbReference>
<protein>
    <submittedName>
        <fullName evidence="2">GNAT family N-acetyltransferase</fullName>
    </submittedName>
</protein>
<dbReference type="SUPFAM" id="SSF55729">
    <property type="entry name" value="Acyl-CoA N-acyltransferases (Nat)"/>
    <property type="match status" value="1"/>
</dbReference>
<dbReference type="Pfam" id="PF13302">
    <property type="entry name" value="Acetyltransf_3"/>
    <property type="match status" value="1"/>
</dbReference>
<feature type="domain" description="N-acetyltransferase" evidence="1">
    <location>
        <begin position="31"/>
        <end position="178"/>
    </location>
</feature>
<name>A0A1E5CFR2_9GAMM</name>
<reference evidence="2 3" key="1">
    <citation type="journal article" date="2012" name="Science">
        <title>Ecological populations of bacteria act as socially cohesive units of antibiotic production and resistance.</title>
        <authorList>
            <person name="Cordero O.X."/>
            <person name="Wildschutte H."/>
            <person name="Kirkup B."/>
            <person name="Proehl S."/>
            <person name="Ngo L."/>
            <person name="Hussain F."/>
            <person name="Le Roux F."/>
            <person name="Mincer T."/>
            <person name="Polz M.F."/>
        </authorList>
    </citation>
    <scope>NUCLEOTIDE SEQUENCE [LARGE SCALE GENOMIC DNA]</scope>
    <source>
        <strain evidence="2 3">FF-454</strain>
    </source>
</reference>
<dbReference type="RefSeq" id="WP_016961867.1">
    <property type="nucleotide sequence ID" value="NZ_AJWN02000002.1"/>
</dbReference>
<dbReference type="Proteomes" id="UP000095039">
    <property type="component" value="Unassembled WGS sequence"/>
</dbReference>
<organism evidence="2 3">
    <name type="scientific">Enterovibrio norvegicus FF-454</name>
    <dbReference type="NCBI Taxonomy" id="1185651"/>
    <lineage>
        <taxon>Bacteria</taxon>
        <taxon>Pseudomonadati</taxon>
        <taxon>Pseudomonadota</taxon>
        <taxon>Gammaproteobacteria</taxon>
        <taxon>Vibrionales</taxon>
        <taxon>Vibrionaceae</taxon>
        <taxon>Enterovibrio</taxon>
    </lineage>
</organism>
<evidence type="ECO:0000313" key="2">
    <source>
        <dbReference type="EMBL" id="OEE64356.1"/>
    </source>
</evidence>
<evidence type="ECO:0000259" key="1">
    <source>
        <dbReference type="PROSITE" id="PS51186"/>
    </source>
</evidence>
<dbReference type="PANTHER" id="PTHR43792">
    <property type="entry name" value="GNAT FAMILY, PUTATIVE (AFU_ORTHOLOGUE AFUA_3G00765)-RELATED-RELATED"/>
    <property type="match status" value="1"/>
</dbReference>
<dbReference type="EMBL" id="AJWN02000002">
    <property type="protein sequence ID" value="OEE64356.1"/>
    <property type="molecule type" value="Genomic_DNA"/>
</dbReference>
<dbReference type="InterPro" id="IPR016181">
    <property type="entry name" value="Acyl_CoA_acyltransferase"/>
</dbReference>
<dbReference type="GO" id="GO:0016747">
    <property type="term" value="F:acyltransferase activity, transferring groups other than amino-acyl groups"/>
    <property type="evidence" value="ECO:0007669"/>
    <property type="project" value="InterPro"/>
</dbReference>
<proteinExistence type="predicted"/>
<accession>A0A1E5CFR2</accession>
<gene>
    <name evidence="2" type="ORF">A1OK_00120</name>
</gene>